<evidence type="ECO:0000313" key="2">
    <source>
        <dbReference type="Proteomes" id="UP000319004"/>
    </source>
</evidence>
<evidence type="ECO:0000313" key="1">
    <source>
        <dbReference type="EMBL" id="QDV45328.1"/>
    </source>
</evidence>
<dbReference type="KEGG" id="snep:Enr13x_52040"/>
<sequence length="66" mass="7181">MAKKHITLQHSESVIVQAAAQIYSAYIASGKVGKDDNTKYLKQSIKDAITIARSVDDVVISDGEME</sequence>
<reference evidence="1 2" key="1">
    <citation type="submission" date="2019-03" db="EMBL/GenBank/DDBJ databases">
        <title>Deep-cultivation of Planctomycetes and their phenomic and genomic characterization uncovers novel biology.</title>
        <authorList>
            <person name="Wiegand S."/>
            <person name="Jogler M."/>
            <person name="Boedeker C."/>
            <person name="Pinto D."/>
            <person name="Vollmers J."/>
            <person name="Rivas-Marin E."/>
            <person name="Kohn T."/>
            <person name="Peeters S.H."/>
            <person name="Heuer A."/>
            <person name="Rast P."/>
            <person name="Oberbeckmann S."/>
            <person name="Bunk B."/>
            <person name="Jeske O."/>
            <person name="Meyerdierks A."/>
            <person name="Storesund J.E."/>
            <person name="Kallscheuer N."/>
            <person name="Luecker S."/>
            <person name="Lage O.M."/>
            <person name="Pohl T."/>
            <person name="Merkel B.J."/>
            <person name="Hornburger P."/>
            <person name="Mueller R.-W."/>
            <person name="Bruemmer F."/>
            <person name="Labrenz M."/>
            <person name="Spormann A.M."/>
            <person name="Op den Camp H."/>
            <person name="Overmann J."/>
            <person name="Amann R."/>
            <person name="Jetten M.S.M."/>
            <person name="Mascher T."/>
            <person name="Medema M.H."/>
            <person name="Devos D.P."/>
            <person name="Kaster A.-K."/>
            <person name="Ovreas L."/>
            <person name="Rohde M."/>
            <person name="Galperin M.Y."/>
            <person name="Jogler C."/>
        </authorList>
    </citation>
    <scope>NUCLEOTIDE SEQUENCE [LARGE SCALE GENOMIC DNA]</scope>
    <source>
        <strain evidence="1 2">Enr13</strain>
    </source>
</reference>
<proteinExistence type="predicted"/>
<keyword evidence="2" id="KW-1185">Reference proteome</keyword>
<dbReference type="Proteomes" id="UP000319004">
    <property type="component" value="Chromosome"/>
</dbReference>
<dbReference type="OrthoDB" id="288107at2"/>
<gene>
    <name evidence="1" type="ORF">Enr13x_52040</name>
</gene>
<dbReference type="RefSeq" id="WP_145389511.1">
    <property type="nucleotide sequence ID" value="NZ_CP037423.1"/>
</dbReference>
<accession>A0A518HWU1</accession>
<name>A0A518HWU1_9BACT</name>
<protein>
    <submittedName>
        <fullName evidence="1">Uncharacterized protein</fullName>
    </submittedName>
</protein>
<dbReference type="AlphaFoldDB" id="A0A518HWU1"/>
<organism evidence="1 2">
    <name type="scientific">Stieleria neptunia</name>
    <dbReference type="NCBI Taxonomy" id="2527979"/>
    <lineage>
        <taxon>Bacteria</taxon>
        <taxon>Pseudomonadati</taxon>
        <taxon>Planctomycetota</taxon>
        <taxon>Planctomycetia</taxon>
        <taxon>Pirellulales</taxon>
        <taxon>Pirellulaceae</taxon>
        <taxon>Stieleria</taxon>
    </lineage>
</organism>
<dbReference type="EMBL" id="CP037423">
    <property type="protein sequence ID" value="QDV45328.1"/>
    <property type="molecule type" value="Genomic_DNA"/>
</dbReference>